<evidence type="ECO:0000313" key="2">
    <source>
        <dbReference type="EMBL" id="NER11875.1"/>
    </source>
</evidence>
<gene>
    <name evidence="2" type="ORF">GWK08_00330</name>
</gene>
<comment type="caution">
    <text evidence="2">The sequence shown here is derived from an EMBL/GenBank/DDBJ whole genome shotgun (WGS) entry which is preliminary data.</text>
</comment>
<dbReference type="InterPro" id="IPR052509">
    <property type="entry name" value="Metal_resp_DNA-bind_regulator"/>
</dbReference>
<proteinExistence type="predicted"/>
<accession>A0A6P0UF54</accession>
<dbReference type="InterPro" id="IPR036390">
    <property type="entry name" value="WH_DNA-bd_sf"/>
</dbReference>
<name>A0A6P0UF54_9FLAO</name>
<dbReference type="PANTHER" id="PTHR33169">
    <property type="entry name" value="PADR-FAMILY TRANSCRIPTIONAL REGULATOR"/>
    <property type="match status" value="1"/>
</dbReference>
<dbReference type="Gene3D" id="1.10.10.10">
    <property type="entry name" value="Winged helix-like DNA-binding domain superfamily/Winged helix DNA-binding domain"/>
    <property type="match status" value="1"/>
</dbReference>
<dbReference type="Pfam" id="PF03551">
    <property type="entry name" value="PadR"/>
    <property type="match status" value="1"/>
</dbReference>
<keyword evidence="3" id="KW-1185">Reference proteome</keyword>
<dbReference type="Proteomes" id="UP000468581">
    <property type="component" value="Unassembled WGS sequence"/>
</dbReference>
<organism evidence="2 3">
    <name type="scientific">Leptobacterium flavescens</name>
    <dbReference type="NCBI Taxonomy" id="472055"/>
    <lineage>
        <taxon>Bacteria</taxon>
        <taxon>Pseudomonadati</taxon>
        <taxon>Bacteroidota</taxon>
        <taxon>Flavobacteriia</taxon>
        <taxon>Flavobacteriales</taxon>
        <taxon>Flavobacteriaceae</taxon>
        <taxon>Leptobacterium</taxon>
    </lineage>
</organism>
<evidence type="ECO:0000313" key="3">
    <source>
        <dbReference type="Proteomes" id="UP000468581"/>
    </source>
</evidence>
<dbReference type="SUPFAM" id="SSF46785">
    <property type="entry name" value="Winged helix' DNA-binding domain"/>
    <property type="match status" value="1"/>
</dbReference>
<reference evidence="2 3" key="1">
    <citation type="submission" date="2020-01" db="EMBL/GenBank/DDBJ databases">
        <title>Leptobacterium flavescens.</title>
        <authorList>
            <person name="Wang G."/>
        </authorList>
    </citation>
    <scope>NUCLEOTIDE SEQUENCE [LARGE SCALE GENOMIC DNA]</scope>
    <source>
        <strain evidence="2 3">KCTC 22160</strain>
    </source>
</reference>
<dbReference type="PANTHER" id="PTHR33169:SF14">
    <property type="entry name" value="TRANSCRIPTIONAL REGULATOR RV3488"/>
    <property type="match status" value="1"/>
</dbReference>
<sequence length="97" mass="11251">MENSSIYGLTLQQIKILHVIETEEKYGYQIMKELDNKILLGSLYNSLKAMEKKGYVESKWGEDDNKGGRRKYYRITPGGVRVLEYVRADLISQFNLA</sequence>
<dbReference type="EMBL" id="JAABOO010000001">
    <property type="protein sequence ID" value="NER11875.1"/>
    <property type="molecule type" value="Genomic_DNA"/>
</dbReference>
<dbReference type="AlphaFoldDB" id="A0A6P0UF54"/>
<dbReference type="InterPro" id="IPR005149">
    <property type="entry name" value="Tscrpt_reg_PadR_N"/>
</dbReference>
<dbReference type="InterPro" id="IPR036388">
    <property type="entry name" value="WH-like_DNA-bd_sf"/>
</dbReference>
<protein>
    <recommendedName>
        <fullName evidence="1">Transcription regulator PadR N-terminal domain-containing protein</fullName>
    </recommendedName>
</protein>
<feature type="domain" description="Transcription regulator PadR N-terminal" evidence="1">
    <location>
        <begin position="16"/>
        <end position="84"/>
    </location>
</feature>
<dbReference type="RefSeq" id="WP_163604910.1">
    <property type="nucleotide sequence ID" value="NZ_JAABOO010000001.1"/>
</dbReference>
<evidence type="ECO:0000259" key="1">
    <source>
        <dbReference type="Pfam" id="PF03551"/>
    </source>
</evidence>